<comment type="subcellular location">
    <subcellularLocation>
        <location evidence="1">Nucleus</location>
    </subcellularLocation>
</comment>
<dbReference type="SMART" id="SM00066">
    <property type="entry name" value="GAL4"/>
    <property type="match status" value="1"/>
</dbReference>
<keyword evidence="2" id="KW-0539">Nucleus</keyword>
<comment type="caution">
    <text evidence="5">The sequence shown here is derived from an EMBL/GenBank/DDBJ whole genome shotgun (WGS) entry which is preliminary data.</text>
</comment>
<dbReference type="SUPFAM" id="SSF57701">
    <property type="entry name" value="Zn2/Cys6 DNA-binding domain"/>
    <property type="match status" value="1"/>
</dbReference>
<evidence type="ECO:0000256" key="1">
    <source>
        <dbReference type="ARBA" id="ARBA00004123"/>
    </source>
</evidence>
<dbReference type="CDD" id="cd00067">
    <property type="entry name" value="GAL4"/>
    <property type="match status" value="1"/>
</dbReference>
<dbReference type="Pfam" id="PF00172">
    <property type="entry name" value="Zn_clus"/>
    <property type="match status" value="1"/>
</dbReference>
<dbReference type="GO" id="GO:0000981">
    <property type="term" value="F:DNA-binding transcription factor activity, RNA polymerase II-specific"/>
    <property type="evidence" value="ECO:0007669"/>
    <property type="project" value="InterPro"/>
</dbReference>
<evidence type="ECO:0000313" key="5">
    <source>
        <dbReference type="EMBL" id="CAE6523015.1"/>
    </source>
</evidence>
<protein>
    <recommendedName>
        <fullName evidence="4">Zn(2)-C6 fungal-type domain-containing protein</fullName>
    </recommendedName>
</protein>
<dbReference type="Gene3D" id="4.10.240.10">
    <property type="entry name" value="Zn(2)-C6 fungal-type DNA-binding domain"/>
    <property type="match status" value="1"/>
</dbReference>
<dbReference type="EMBL" id="CAJMWT010007127">
    <property type="protein sequence ID" value="CAE6523015.1"/>
    <property type="molecule type" value="Genomic_DNA"/>
</dbReference>
<dbReference type="GO" id="GO:0005634">
    <property type="term" value="C:nucleus"/>
    <property type="evidence" value="ECO:0007669"/>
    <property type="project" value="UniProtKB-SubCell"/>
</dbReference>
<dbReference type="PROSITE" id="PS50048">
    <property type="entry name" value="ZN2_CY6_FUNGAL_2"/>
    <property type="match status" value="1"/>
</dbReference>
<feature type="region of interest" description="Disordered" evidence="3">
    <location>
        <begin position="74"/>
        <end position="102"/>
    </location>
</feature>
<dbReference type="GO" id="GO:0008270">
    <property type="term" value="F:zinc ion binding"/>
    <property type="evidence" value="ECO:0007669"/>
    <property type="project" value="InterPro"/>
</dbReference>
<dbReference type="AlphaFoldDB" id="A0A8H3DF57"/>
<dbReference type="PANTHER" id="PTHR37534:SF46">
    <property type="entry name" value="ZN(II)2CYS6 TRANSCRIPTION FACTOR (EUROFUNG)"/>
    <property type="match status" value="1"/>
</dbReference>
<evidence type="ECO:0000256" key="3">
    <source>
        <dbReference type="SAM" id="MobiDB-lite"/>
    </source>
</evidence>
<dbReference type="PANTHER" id="PTHR37534">
    <property type="entry name" value="TRANSCRIPTIONAL ACTIVATOR PROTEIN UGA3"/>
    <property type="match status" value="1"/>
</dbReference>
<evidence type="ECO:0000256" key="2">
    <source>
        <dbReference type="ARBA" id="ARBA00023242"/>
    </source>
</evidence>
<feature type="region of interest" description="Disordered" evidence="3">
    <location>
        <begin position="136"/>
        <end position="156"/>
    </location>
</feature>
<feature type="compositionally biased region" description="Low complexity" evidence="3">
    <location>
        <begin position="82"/>
        <end position="102"/>
    </location>
</feature>
<accession>A0A8H3DF57</accession>
<feature type="compositionally biased region" description="Polar residues" evidence="3">
    <location>
        <begin position="138"/>
        <end position="156"/>
    </location>
</feature>
<dbReference type="InterPro" id="IPR036864">
    <property type="entry name" value="Zn2-C6_fun-type_DNA-bd_sf"/>
</dbReference>
<evidence type="ECO:0000259" key="4">
    <source>
        <dbReference type="PROSITE" id="PS50048"/>
    </source>
</evidence>
<sequence>MATFHRSTTGCTACKNRRKKCDEGKPQCRRCLVSGIPCSYDFIVHPSNVTHLIERTRPAPRPIAELLAKLSSDRTPLDSVTPPSSGHLAPSSSSFYANSNSPGAWGSQTPNINLTTSCGEIADVPSPIGFMNHRQLLSHPNPTGPSGPSQRLTGVSRNSLVHPTGLTPQATWSSDHGYEMDEEVDDPEEIYAILCMPPTMDRNVKENTLSFVLQCSTRSSEPFVFELDKQDAMRILDNTLEIMTLQLYTQSMAACIQLMEEAAPVFRCACPGPAGQPLNLSNILLESGLNLRHYASIDIMTSALTGRPTFFKYHVPFSLELCEQIFQSQESSGLHWLHGVPDQFILMIAWINSLREMPGASTDSGLISQIERDLSQIRISGTHQGDSALRIGRMVVQECWRYAVFIYLYMALGKADASDPRVIYAQKQFMRLVKGIKPGRNPDAFLVSPMILAGIATCKERDRNMLRQRVLNLREYTTPHTSGNDAWMQVEDVWTRTGIERRTPVWSDLRIACFRISGK</sequence>
<evidence type="ECO:0000313" key="6">
    <source>
        <dbReference type="Proteomes" id="UP000663843"/>
    </source>
</evidence>
<proteinExistence type="predicted"/>
<dbReference type="PROSITE" id="PS00463">
    <property type="entry name" value="ZN2_CY6_FUNGAL_1"/>
    <property type="match status" value="1"/>
</dbReference>
<reference evidence="5" key="1">
    <citation type="submission" date="2021-01" db="EMBL/GenBank/DDBJ databases">
        <authorList>
            <person name="Kaushik A."/>
        </authorList>
    </citation>
    <scope>NUCLEOTIDE SEQUENCE</scope>
    <source>
        <strain evidence="5">AG2-2IIIB</strain>
    </source>
</reference>
<dbReference type="Pfam" id="PF11951">
    <property type="entry name" value="Fungal_trans_2"/>
    <property type="match status" value="1"/>
</dbReference>
<gene>
    <name evidence="5" type="ORF">RDB_LOCUS167800</name>
</gene>
<dbReference type="InterPro" id="IPR001138">
    <property type="entry name" value="Zn2Cys6_DnaBD"/>
</dbReference>
<organism evidence="5 6">
    <name type="scientific">Rhizoctonia solani</name>
    <dbReference type="NCBI Taxonomy" id="456999"/>
    <lineage>
        <taxon>Eukaryota</taxon>
        <taxon>Fungi</taxon>
        <taxon>Dikarya</taxon>
        <taxon>Basidiomycota</taxon>
        <taxon>Agaricomycotina</taxon>
        <taxon>Agaricomycetes</taxon>
        <taxon>Cantharellales</taxon>
        <taxon>Ceratobasidiaceae</taxon>
        <taxon>Rhizoctonia</taxon>
    </lineage>
</organism>
<name>A0A8H3DF57_9AGAM</name>
<dbReference type="Proteomes" id="UP000663843">
    <property type="component" value="Unassembled WGS sequence"/>
</dbReference>
<dbReference type="InterPro" id="IPR021858">
    <property type="entry name" value="Fun_TF"/>
</dbReference>
<feature type="domain" description="Zn(2)-C6 fungal-type" evidence="4">
    <location>
        <begin position="10"/>
        <end position="40"/>
    </location>
</feature>